<comment type="caution">
    <text evidence="3">The sequence shown here is derived from an EMBL/GenBank/DDBJ whole genome shotgun (WGS) entry which is preliminary data.</text>
</comment>
<dbReference type="InterPro" id="IPR017972">
    <property type="entry name" value="Cyt_P450_CS"/>
</dbReference>
<keyword evidence="2" id="KW-0503">Monooxygenase</keyword>
<proteinExistence type="inferred from homology"/>
<keyword evidence="4" id="KW-1185">Reference proteome</keyword>
<dbReference type="PRINTS" id="PR00359">
    <property type="entry name" value="BP450"/>
</dbReference>
<dbReference type="RefSeq" id="WP_086789917.1">
    <property type="nucleotide sequence ID" value="NZ_JAGIOO010000001.1"/>
</dbReference>
<comment type="similarity">
    <text evidence="1 2">Belongs to the cytochrome P450 family.</text>
</comment>
<keyword evidence="2" id="KW-0349">Heme</keyword>
<dbReference type="PROSITE" id="PS00086">
    <property type="entry name" value="CYTOCHROME_P450"/>
    <property type="match status" value="1"/>
</dbReference>
<dbReference type="Proteomes" id="UP001519363">
    <property type="component" value="Unassembled WGS sequence"/>
</dbReference>
<dbReference type="EMBL" id="JAGIOO010000001">
    <property type="protein sequence ID" value="MBP2478675.1"/>
    <property type="molecule type" value="Genomic_DNA"/>
</dbReference>
<keyword evidence="2" id="KW-0560">Oxidoreductase</keyword>
<evidence type="ECO:0000256" key="2">
    <source>
        <dbReference type="RuleBase" id="RU000461"/>
    </source>
</evidence>
<keyword evidence="2" id="KW-0479">Metal-binding</keyword>
<dbReference type="Pfam" id="PF00067">
    <property type="entry name" value="p450"/>
    <property type="match status" value="1"/>
</dbReference>
<dbReference type="InterPro" id="IPR002397">
    <property type="entry name" value="Cyt_P450_B"/>
</dbReference>
<dbReference type="PANTHER" id="PTHR46696">
    <property type="entry name" value="P450, PUTATIVE (EUROFUNG)-RELATED"/>
    <property type="match status" value="1"/>
</dbReference>
<accession>A0ABS5ASM0</accession>
<dbReference type="Gene3D" id="1.10.630.10">
    <property type="entry name" value="Cytochrome P450"/>
    <property type="match status" value="1"/>
</dbReference>
<dbReference type="SUPFAM" id="SSF48264">
    <property type="entry name" value="Cytochrome P450"/>
    <property type="match status" value="1"/>
</dbReference>
<dbReference type="CDD" id="cd11030">
    <property type="entry name" value="CYP105-like"/>
    <property type="match status" value="1"/>
</dbReference>
<gene>
    <name evidence="3" type="ORF">JOF53_007547</name>
</gene>
<evidence type="ECO:0000313" key="3">
    <source>
        <dbReference type="EMBL" id="MBP2478675.1"/>
    </source>
</evidence>
<keyword evidence="2" id="KW-0408">Iron</keyword>
<evidence type="ECO:0000256" key="1">
    <source>
        <dbReference type="ARBA" id="ARBA00010617"/>
    </source>
</evidence>
<organism evidence="3 4">
    <name type="scientific">Crossiella equi</name>
    <dbReference type="NCBI Taxonomy" id="130796"/>
    <lineage>
        <taxon>Bacteria</taxon>
        <taxon>Bacillati</taxon>
        <taxon>Actinomycetota</taxon>
        <taxon>Actinomycetes</taxon>
        <taxon>Pseudonocardiales</taxon>
        <taxon>Pseudonocardiaceae</taxon>
        <taxon>Crossiella</taxon>
    </lineage>
</organism>
<dbReference type="PRINTS" id="PR00385">
    <property type="entry name" value="P450"/>
</dbReference>
<evidence type="ECO:0000313" key="4">
    <source>
        <dbReference type="Proteomes" id="UP001519363"/>
    </source>
</evidence>
<dbReference type="InterPro" id="IPR036396">
    <property type="entry name" value="Cyt_P450_sf"/>
</dbReference>
<reference evidence="3 4" key="1">
    <citation type="submission" date="2021-03" db="EMBL/GenBank/DDBJ databases">
        <title>Sequencing the genomes of 1000 actinobacteria strains.</title>
        <authorList>
            <person name="Klenk H.-P."/>
        </authorList>
    </citation>
    <scope>NUCLEOTIDE SEQUENCE [LARGE SCALE GENOMIC DNA]</scope>
    <source>
        <strain evidence="3 4">DSM 44580</strain>
    </source>
</reference>
<dbReference type="InterPro" id="IPR001128">
    <property type="entry name" value="Cyt_P450"/>
</dbReference>
<protein>
    <submittedName>
        <fullName evidence="3">Cytochrome P450</fullName>
    </submittedName>
</protein>
<name>A0ABS5ASM0_9PSEU</name>
<sequence length="403" mass="44554">MTEVAEQPVTAFPVTRTCPYAPPAAYAELREHEPVSQVTTPAGKQAWVVTRHQDVRTVLSDPSFTADRRHPNFPFLNPGQRAPGFNGKVSMISMDAPEHGRHRRAVLGEFTVRRMQALRPRIQEIVDECLDAMAAGPRPADLVGALALPVPSLVICELLGVPYSDHDFFQERTATLLNRTTPNEVRQQNFQELQDYLDQLVTSKERNPGEDLLSRQVLKQREDGFRDHDDLVAMAALLLIAGHETTANMISLGTLTLLRNPGQLAALREDPSRTPAAVEELLRLLTIVETVTSRVALTDIEVGGTLIRAGEPVIALGHTANHDPAAFTDPDTFDPDRSARTHVAFGYGPHQCLGQNLARMELQIVFDTLFARFPTLALAAPEESLQYKDDAVIYGMHSLPVTW</sequence>
<dbReference type="PANTHER" id="PTHR46696:SF1">
    <property type="entry name" value="CYTOCHROME P450 YJIB-RELATED"/>
    <property type="match status" value="1"/>
</dbReference>